<dbReference type="AlphaFoldDB" id="A0A1J5P0A5"/>
<organism evidence="1">
    <name type="scientific">mine drainage metagenome</name>
    <dbReference type="NCBI Taxonomy" id="410659"/>
    <lineage>
        <taxon>unclassified sequences</taxon>
        <taxon>metagenomes</taxon>
        <taxon>ecological metagenomes</taxon>
    </lineage>
</organism>
<comment type="caution">
    <text evidence="1">The sequence shown here is derived from an EMBL/GenBank/DDBJ whole genome shotgun (WGS) entry which is preliminary data.</text>
</comment>
<evidence type="ECO:0000313" key="1">
    <source>
        <dbReference type="EMBL" id="OIQ64474.1"/>
    </source>
</evidence>
<protein>
    <submittedName>
        <fullName evidence="1">Uncharacterized protein</fullName>
    </submittedName>
</protein>
<reference evidence="1" key="1">
    <citation type="submission" date="2016-10" db="EMBL/GenBank/DDBJ databases">
        <title>Sequence of Gallionella enrichment culture.</title>
        <authorList>
            <person name="Poehlein A."/>
            <person name="Muehling M."/>
            <person name="Daniel R."/>
        </authorList>
    </citation>
    <scope>NUCLEOTIDE SEQUENCE</scope>
</reference>
<dbReference type="EMBL" id="MLJW01008086">
    <property type="protein sequence ID" value="OIQ64474.1"/>
    <property type="molecule type" value="Genomic_DNA"/>
</dbReference>
<gene>
    <name evidence="1" type="ORF">GALL_539760</name>
</gene>
<proteinExistence type="predicted"/>
<accession>A0A1J5P0A5</accession>
<name>A0A1J5P0A5_9ZZZZ</name>
<sequence>MRRFAQIALLASGCVLASAALAFDNGQYENVPADIRTWFKGVMAPNGVPCCDISDGHRTEYDFHEGAYWVPIEGQWMQVPAHAIIRDRGNPVGEAVVWYVHHRGSIVISCFVPADAV</sequence>